<feature type="domain" description="Fe/B12 periplasmic-binding" evidence="7">
    <location>
        <begin position="46"/>
        <end position="308"/>
    </location>
</feature>
<evidence type="ECO:0000313" key="8">
    <source>
        <dbReference type="EMBL" id="KZB66101.1"/>
    </source>
</evidence>
<dbReference type="InterPro" id="IPR002491">
    <property type="entry name" value="ABC_transptr_periplasmic_BD"/>
</dbReference>
<comment type="caution">
    <text evidence="8">The sequence shown here is derived from an EMBL/GenBank/DDBJ whole genome shotgun (WGS) entry which is preliminary data.</text>
</comment>
<keyword evidence="5 6" id="KW-0732">Signal</keyword>
<evidence type="ECO:0000256" key="2">
    <source>
        <dbReference type="ARBA" id="ARBA00008814"/>
    </source>
</evidence>
<comment type="subcellular location">
    <subcellularLocation>
        <location evidence="1">Cell envelope</location>
    </subcellularLocation>
</comment>
<name>A0A154L7Q4_9PROT</name>
<feature type="signal peptide" evidence="6">
    <location>
        <begin position="1"/>
        <end position="26"/>
    </location>
</feature>
<accession>A0A154L7Q4</accession>
<dbReference type="SUPFAM" id="SSF53807">
    <property type="entry name" value="Helical backbone' metal receptor"/>
    <property type="match status" value="1"/>
</dbReference>
<reference evidence="8 9" key="1">
    <citation type="submission" date="2015-12" db="EMBL/GenBank/DDBJ databases">
        <title>Genome sequence of Thalassospira lucentensis MCCC 1A02072.</title>
        <authorList>
            <person name="Lu L."/>
            <person name="Lai Q."/>
            <person name="Shao Z."/>
            <person name="Qian P."/>
        </authorList>
    </citation>
    <scope>NUCLEOTIDE SEQUENCE [LARGE SCALE GENOMIC DNA]</scope>
    <source>
        <strain evidence="8 9">MCCC 1A02072</strain>
    </source>
</reference>
<gene>
    <name evidence="8" type="ORF">AUP42_16405</name>
</gene>
<proteinExistence type="inferred from homology"/>
<evidence type="ECO:0000256" key="6">
    <source>
        <dbReference type="SAM" id="SignalP"/>
    </source>
</evidence>
<keyword evidence="4" id="KW-0408">Iron</keyword>
<evidence type="ECO:0000256" key="4">
    <source>
        <dbReference type="ARBA" id="ARBA00022496"/>
    </source>
</evidence>
<keyword evidence="4" id="KW-0406">Ion transport</keyword>
<sequence length="310" mass="33937">MTRYLFLWLSVIAGLTAPLVPKMATAEPVTIEHEHGTLTLDAPAKRVAVTNWATTETVIALGLDPVAIADPDDYLDWVAKPDLPENFTDIGQRAAPNIEALRDAKPDLIVISKDLEMAYDNFNAIAPTIVLSIYNNNRDVLPEARKLFDTLAKATGREAEAAAWLADADDKFAEYGARIRAAMPPGRALAITQFVSESHIGLYGKSSLPGTVLAKMDLPLAYQGPVNNWGFAKGGIEILGPRAQDTLVYLNPVPDVIREKVWASPVWKILDFVRNDRVYELPVVWAYGGMPSALRFARLLAESMESGPVK</sequence>
<protein>
    <submittedName>
        <fullName evidence="8">Hydrogenase expression protein</fullName>
    </submittedName>
</protein>
<dbReference type="PANTHER" id="PTHR30532">
    <property type="entry name" value="IRON III DICITRATE-BINDING PERIPLASMIC PROTEIN"/>
    <property type="match status" value="1"/>
</dbReference>
<dbReference type="Gene3D" id="3.40.50.1980">
    <property type="entry name" value="Nitrogenase molybdenum iron protein domain"/>
    <property type="match status" value="2"/>
</dbReference>
<dbReference type="CDD" id="cd01146">
    <property type="entry name" value="FhuD"/>
    <property type="match status" value="1"/>
</dbReference>
<evidence type="ECO:0000313" key="9">
    <source>
        <dbReference type="Proteomes" id="UP000076335"/>
    </source>
</evidence>
<dbReference type="RefSeq" id="WP_062950803.1">
    <property type="nucleotide sequence ID" value="NZ_LPVY01000007.1"/>
</dbReference>
<dbReference type="Pfam" id="PF01497">
    <property type="entry name" value="Peripla_BP_2"/>
    <property type="match status" value="1"/>
</dbReference>
<dbReference type="GO" id="GO:1901678">
    <property type="term" value="P:iron coordination entity transport"/>
    <property type="evidence" value="ECO:0007669"/>
    <property type="project" value="UniProtKB-ARBA"/>
</dbReference>
<dbReference type="EMBL" id="LPVY01000007">
    <property type="protein sequence ID" value="KZB66101.1"/>
    <property type="molecule type" value="Genomic_DNA"/>
</dbReference>
<dbReference type="Proteomes" id="UP000076335">
    <property type="component" value="Unassembled WGS sequence"/>
</dbReference>
<feature type="chain" id="PRO_5007597033" evidence="6">
    <location>
        <begin position="27"/>
        <end position="310"/>
    </location>
</feature>
<keyword evidence="3" id="KW-0813">Transport</keyword>
<keyword evidence="4" id="KW-0410">Iron transport</keyword>
<evidence type="ECO:0000256" key="5">
    <source>
        <dbReference type="ARBA" id="ARBA00022729"/>
    </source>
</evidence>
<dbReference type="GO" id="GO:0030288">
    <property type="term" value="C:outer membrane-bounded periplasmic space"/>
    <property type="evidence" value="ECO:0007669"/>
    <property type="project" value="TreeGrafter"/>
</dbReference>
<organism evidence="8 9">
    <name type="scientific">Thalassospira lucentensis</name>
    <dbReference type="NCBI Taxonomy" id="168935"/>
    <lineage>
        <taxon>Bacteria</taxon>
        <taxon>Pseudomonadati</taxon>
        <taxon>Pseudomonadota</taxon>
        <taxon>Alphaproteobacteria</taxon>
        <taxon>Rhodospirillales</taxon>
        <taxon>Thalassospiraceae</taxon>
        <taxon>Thalassospira</taxon>
    </lineage>
</organism>
<dbReference type="InterPro" id="IPR051313">
    <property type="entry name" value="Bact_iron-sidero_bind"/>
</dbReference>
<evidence type="ECO:0000256" key="3">
    <source>
        <dbReference type="ARBA" id="ARBA00022448"/>
    </source>
</evidence>
<dbReference type="OrthoDB" id="8370650at2"/>
<evidence type="ECO:0000256" key="1">
    <source>
        <dbReference type="ARBA" id="ARBA00004196"/>
    </source>
</evidence>
<dbReference type="AlphaFoldDB" id="A0A154L7Q4"/>
<dbReference type="PRINTS" id="PR01715">
    <property type="entry name" value="FERRIBNDNGPP"/>
</dbReference>
<evidence type="ECO:0000259" key="7">
    <source>
        <dbReference type="PROSITE" id="PS50983"/>
    </source>
</evidence>
<dbReference type="PROSITE" id="PS50983">
    <property type="entry name" value="FE_B12_PBP"/>
    <property type="match status" value="1"/>
</dbReference>
<comment type="similarity">
    <text evidence="2">Belongs to the bacterial solute-binding protein 8 family.</text>
</comment>
<dbReference type="PANTHER" id="PTHR30532:SF1">
    <property type="entry name" value="IRON(3+)-HYDROXAMATE-BINDING PROTEIN FHUD"/>
    <property type="match status" value="1"/>
</dbReference>